<dbReference type="OrthoDB" id="2269034at2759"/>
<protein>
    <recommendedName>
        <fullName evidence="3">F-box domain-containing protein</fullName>
    </recommendedName>
</protein>
<keyword evidence="2" id="KW-1185">Reference proteome</keyword>
<dbReference type="Proteomes" id="UP000807469">
    <property type="component" value="Unassembled WGS sequence"/>
</dbReference>
<proteinExistence type="predicted"/>
<dbReference type="EMBL" id="MU155156">
    <property type="protein sequence ID" value="KAF9483238.1"/>
    <property type="molecule type" value="Genomic_DNA"/>
</dbReference>
<evidence type="ECO:0000313" key="1">
    <source>
        <dbReference type="EMBL" id="KAF9483238.1"/>
    </source>
</evidence>
<comment type="caution">
    <text evidence="1">The sequence shown here is derived from an EMBL/GenBank/DDBJ whole genome shotgun (WGS) entry which is preliminary data.</text>
</comment>
<dbReference type="Gene3D" id="3.80.10.10">
    <property type="entry name" value="Ribonuclease Inhibitor"/>
    <property type="match status" value="1"/>
</dbReference>
<sequence length="518" mass="58475">MPVRNVNFASLLASSSKLCLSYILPDNAMPPIYRIPQEVLSEIFKYVLFSPGLRTVPNSTHSPVVSSNNCTTPFLLSHVSKYFHDVVTKNPSLWTSIAFLYPLPKRLYLTSLWLVYSRRSPLDIVLFEEDKDGECNAMVQLFDLLLQHVERWRDLKLSLTGGIPLRVAKVILSRPTLLRDVDIDTQFDRNAAANIAYKGLLHSPSLRNLTWKSPVHSPSIRYGAHITSLDLDLPILIGQLINNLAYCPNLVSLSVAKVRYPTRDPTPINPLKRTVCLPRLRVLILILVSSNYEPNRNSRRTLVPLLSVLSAPCLTQISLKGVADHPDEAYMDEEGDGDRNRVYTRFVVQDLIRRSSCKLYSLNADIPGASSTEVLAWMNFEGIEALRVLCISGGEVDDKVLEALTWDHAAPDGVSLVGKRFPHLMHLGLAVCALDIDDDVLLRMLGSRFWTPVDPTRPSRNTDGDGAEDTGFEELRTAHIWVRELTPNMKVYEDMMEKCSKRIKEWVALDRFLEFKIV</sequence>
<organism evidence="1 2">
    <name type="scientific">Pholiota conissans</name>
    <dbReference type="NCBI Taxonomy" id="109636"/>
    <lineage>
        <taxon>Eukaryota</taxon>
        <taxon>Fungi</taxon>
        <taxon>Dikarya</taxon>
        <taxon>Basidiomycota</taxon>
        <taxon>Agaricomycotina</taxon>
        <taxon>Agaricomycetes</taxon>
        <taxon>Agaricomycetidae</taxon>
        <taxon>Agaricales</taxon>
        <taxon>Agaricineae</taxon>
        <taxon>Strophariaceae</taxon>
        <taxon>Pholiota</taxon>
    </lineage>
</organism>
<evidence type="ECO:0000313" key="2">
    <source>
        <dbReference type="Proteomes" id="UP000807469"/>
    </source>
</evidence>
<reference evidence="1" key="1">
    <citation type="submission" date="2020-11" db="EMBL/GenBank/DDBJ databases">
        <authorList>
            <consortium name="DOE Joint Genome Institute"/>
            <person name="Ahrendt S."/>
            <person name="Riley R."/>
            <person name="Andreopoulos W."/>
            <person name="Labutti K."/>
            <person name="Pangilinan J."/>
            <person name="Ruiz-Duenas F.J."/>
            <person name="Barrasa J.M."/>
            <person name="Sanchez-Garcia M."/>
            <person name="Camarero S."/>
            <person name="Miyauchi S."/>
            <person name="Serrano A."/>
            <person name="Linde D."/>
            <person name="Babiker R."/>
            <person name="Drula E."/>
            <person name="Ayuso-Fernandez I."/>
            <person name="Pacheco R."/>
            <person name="Padilla G."/>
            <person name="Ferreira P."/>
            <person name="Barriuso J."/>
            <person name="Kellner H."/>
            <person name="Castanera R."/>
            <person name="Alfaro M."/>
            <person name="Ramirez L."/>
            <person name="Pisabarro A.G."/>
            <person name="Kuo A."/>
            <person name="Tritt A."/>
            <person name="Lipzen A."/>
            <person name="He G."/>
            <person name="Yan M."/>
            <person name="Ng V."/>
            <person name="Cullen D."/>
            <person name="Martin F."/>
            <person name="Rosso M.-N."/>
            <person name="Henrissat B."/>
            <person name="Hibbett D."/>
            <person name="Martinez A.T."/>
            <person name="Grigoriev I.V."/>
        </authorList>
    </citation>
    <scope>NUCLEOTIDE SEQUENCE</scope>
    <source>
        <strain evidence="1">CIRM-BRFM 674</strain>
    </source>
</reference>
<name>A0A9P5Z9T5_9AGAR</name>
<evidence type="ECO:0008006" key="3">
    <source>
        <dbReference type="Google" id="ProtNLM"/>
    </source>
</evidence>
<dbReference type="AlphaFoldDB" id="A0A9P5Z9T5"/>
<gene>
    <name evidence="1" type="ORF">BDN70DRAFT_990561</name>
</gene>
<dbReference type="SUPFAM" id="SSF52047">
    <property type="entry name" value="RNI-like"/>
    <property type="match status" value="1"/>
</dbReference>
<dbReference type="InterPro" id="IPR032675">
    <property type="entry name" value="LRR_dom_sf"/>
</dbReference>
<accession>A0A9P5Z9T5</accession>